<dbReference type="Pfam" id="PF00990">
    <property type="entry name" value="GGDEF"/>
    <property type="match status" value="1"/>
</dbReference>
<protein>
    <submittedName>
        <fullName evidence="4">Diguanylate cyclase</fullName>
    </submittedName>
</protein>
<dbReference type="Pfam" id="PF13185">
    <property type="entry name" value="GAF_2"/>
    <property type="match status" value="2"/>
</dbReference>
<dbReference type="PROSITE" id="PS50883">
    <property type="entry name" value="EAL"/>
    <property type="match status" value="1"/>
</dbReference>
<reference evidence="4 5" key="1">
    <citation type="submission" date="2017-02" db="EMBL/GenBank/DDBJ databases">
        <title>Pseudoalteromonas ulvae TC14 Genome.</title>
        <authorList>
            <person name="Molmeret M."/>
        </authorList>
    </citation>
    <scope>NUCLEOTIDE SEQUENCE [LARGE SCALE GENOMIC DNA]</scope>
    <source>
        <strain evidence="4">TC14</strain>
    </source>
</reference>
<dbReference type="InterPro" id="IPR052155">
    <property type="entry name" value="Biofilm_reg_signaling"/>
</dbReference>
<dbReference type="AlphaFoldDB" id="A0A244CP87"/>
<dbReference type="Pfam" id="PF00563">
    <property type="entry name" value="EAL"/>
    <property type="match status" value="1"/>
</dbReference>
<feature type="domain" description="EAL" evidence="2">
    <location>
        <begin position="580"/>
        <end position="826"/>
    </location>
</feature>
<dbReference type="InterPro" id="IPR029787">
    <property type="entry name" value="Nucleotide_cyclase"/>
</dbReference>
<comment type="caution">
    <text evidence="4">The sequence shown here is derived from an EMBL/GenBank/DDBJ whole genome shotgun (WGS) entry which is preliminary data.</text>
</comment>
<dbReference type="InterPro" id="IPR029016">
    <property type="entry name" value="GAF-like_dom_sf"/>
</dbReference>
<name>A0A244CP87_PSEDV</name>
<dbReference type="Gene3D" id="3.30.70.270">
    <property type="match status" value="1"/>
</dbReference>
<dbReference type="InterPro" id="IPR000160">
    <property type="entry name" value="GGDEF_dom"/>
</dbReference>
<evidence type="ECO:0000313" key="4">
    <source>
        <dbReference type="EMBL" id="OUL57433.1"/>
    </source>
</evidence>
<comment type="cofactor">
    <cofactor evidence="1">
        <name>Mg(2+)</name>
        <dbReference type="ChEBI" id="CHEBI:18420"/>
    </cofactor>
</comment>
<dbReference type="NCBIfam" id="TIGR00254">
    <property type="entry name" value="GGDEF"/>
    <property type="match status" value="1"/>
</dbReference>
<organism evidence="4 5">
    <name type="scientific">Pseudoalteromonas ulvae</name>
    <dbReference type="NCBI Taxonomy" id="107327"/>
    <lineage>
        <taxon>Bacteria</taxon>
        <taxon>Pseudomonadati</taxon>
        <taxon>Pseudomonadota</taxon>
        <taxon>Gammaproteobacteria</taxon>
        <taxon>Alteromonadales</taxon>
        <taxon>Pseudoalteromonadaceae</taxon>
        <taxon>Pseudoalteromonas</taxon>
    </lineage>
</organism>
<dbReference type="FunFam" id="3.30.70.270:FF:000001">
    <property type="entry name" value="Diguanylate cyclase domain protein"/>
    <property type="match status" value="1"/>
</dbReference>
<evidence type="ECO:0000259" key="3">
    <source>
        <dbReference type="PROSITE" id="PS50887"/>
    </source>
</evidence>
<feature type="domain" description="GGDEF" evidence="3">
    <location>
        <begin position="439"/>
        <end position="572"/>
    </location>
</feature>
<dbReference type="SUPFAM" id="SSF55781">
    <property type="entry name" value="GAF domain-like"/>
    <property type="match status" value="2"/>
</dbReference>
<evidence type="ECO:0000256" key="1">
    <source>
        <dbReference type="ARBA" id="ARBA00001946"/>
    </source>
</evidence>
<dbReference type="CDD" id="cd01949">
    <property type="entry name" value="GGDEF"/>
    <property type="match status" value="1"/>
</dbReference>
<dbReference type="Gene3D" id="3.30.450.40">
    <property type="match status" value="2"/>
</dbReference>
<accession>A0A244CP87</accession>
<dbReference type="GO" id="GO:0003824">
    <property type="term" value="F:catalytic activity"/>
    <property type="evidence" value="ECO:0007669"/>
    <property type="project" value="UniProtKB-ARBA"/>
</dbReference>
<dbReference type="PANTHER" id="PTHR44757">
    <property type="entry name" value="DIGUANYLATE CYCLASE DGCP"/>
    <property type="match status" value="1"/>
</dbReference>
<dbReference type="SMART" id="SM00052">
    <property type="entry name" value="EAL"/>
    <property type="match status" value="1"/>
</dbReference>
<dbReference type="PANTHER" id="PTHR44757:SF2">
    <property type="entry name" value="BIOFILM ARCHITECTURE MAINTENANCE PROTEIN MBAA"/>
    <property type="match status" value="1"/>
</dbReference>
<dbReference type="InterPro" id="IPR001633">
    <property type="entry name" value="EAL_dom"/>
</dbReference>
<evidence type="ECO:0000313" key="5">
    <source>
        <dbReference type="Proteomes" id="UP000194841"/>
    </source>
</evidence>
<keyword evidence="5" id="KW-1185">Reference proteome</keyword>
<dbReference type="SUPFAM" id="SSF141868">
    <property type="entry name" value="EAL domain-like"/>
    <property type="match status" value="1"/>
</dbReference>
<dbReference type="InterPro" id="IPR035919">
    <property type="entry name" value="EAL_sf"/>
</dbReference>
<dbReference type="Proteomes" id="UP000194841">
    <property type="component" value="Unassembled WGS sequence"/>
</dbReference>
<dbReference type="OrthoDB" id="9804951at2"/>
<dbReference type="InterPro" id="IPR003018">
    <property type="entry name" value="GAF"/>
</dbReference>
<dbReference type="EMBL" id="MWPV01000004">
    <property type="protein sequence ID" value="OUL57433.1"/>
    <property type="molecule type" value="Genomic_DNA"/>
</dbReference>
<dbReference type="SMART" id="SM00267">
    <property type="entry name" value="GGDEF"/>
    <property type="match status" value="1"/>
</dbReference>
<dbReference type="PROSITE" id="PS50887">
    <property type="entry name" value="GGDEF"/>
    <property type="match status" value="1"/>
</dbReference>
<dbReference type="Gene3D" id="3.20.20.450">
    <property type="entry name" value="EAL domain"/>
    <property type="match status" value="1"/>
</dbReference>
<dbReference type="InterPro" id="IPR043128">
    <property type="entry name" value="Rev_trsase/Diguanyl_cyclase"/>
</dbReference>
<dbReference type="SMART" id="SM00065">
    <property type="entry name" value="GAF"/>
    <property type="match status" value="2"/>
</dbReference>
<evidence type="ECO:0000259" key="2">
    <source>
        <dbReference type="PROSITE" id="PS50883"/>
    </source>
</evidence>
<proteinExistence type="predicted"/>
<gene>
    <name evidence="4" type="ORF">B1199_14245</name>
</gene>
<sequence>MQHALIQLSEQASNVPELTLLYPAIHKILEAYLPSSNFYVVLENQLTHTLELTYFSDEKDDKSVPLAEEHHFNKGLTGYVFKTGKTQLFTQADILSGHKQDKFKVLGTVCEHWLGVPIFQDKEIMGVMVSQSYHANALFNQSHVELFEVISLYLSTAIERVKKRELLELEVKYRTYALTQSNQALQNEIGQRKQALDRLQILFKISRLATKTEHLSDFYQQIHHILQSITYAENIYICLYDKEAKQLSFPYAVDERISTYRTRPYQKGFTEYVITQRCAQLIDNKRAEELIAQGDIVRTENHSTNSSETSWIGAPLISEGNVIGVIACQSYDHKHTYNSDDVELINFVSQQIANVLQKHLANQALKQSHEKLEKRVKDKTKALQQSNLHLQLQIEERKKIEQQLYHDAHHDALTGLANRSLFLMQLDKQLQQYIRHPQHGFAVLFIDLDNFKAINDNLGHQAGDEFLVEVAQSFSYCIREHDLLARLAGDEFVILLNHLHHPQEAIDVANRIIEIMRVPFCRDGFCIESGASVGITHSHNNYQHTDEIIRDADTAMYQAKKNGRGQCEFFHPLLRQLDMNSGTITQINDTLQPQDLHFNGKAIIAIHNGETQACLVERFWLHPNLGKIQFSQIEKYLSDTQQLIECELNLLTSILTQNNTLQPILLNCNINMLNIGHFTALKRTLMAHLGSSVLCLLFNEEAISRADNQQIQHLNQLQEMGIQIGLNDFAKYRCDLNIVTRCQFDYIVLSPIFSQRLLQQTSHQLQLQGLLAITNSCNSQVIAKGPAILNYQVLLEKHGIALFSSQQDFSASLPDMSESTQIASIR</sequence>
<dbReference type="SUPFAM" id="SSF55073">
    <property type="entry name" value="Nucleotide cyclase"/>
    <property type="match status" value="1"/>
</dbReference>